<accession>A0A7W6K2G0</accession>
<protein>
    <submittedName>
        <fullName evidence="1">Uncharacterized protein</fullName>
    </submittedName>
</protein>
<organism evidence="1 2">
    <name type="scientific">Allorhizobium borbori</name>
    <dbReference type="NCBI Taxonomy" id="485907"/>
    <lineage>
        <taxon>Bacteria</taxon>
        <taxon>Pseudomonadati</taxon>
        <taxon>Pseudomonadota</taxon>
        <taxon>Alphaproteobacteria</taxon>
        <taxon>Hyphomicrobiales</taxon>
        <taxon>Rhizobiaceae</taxon>
        <taxon>Rhizobium/Agrobacterium group</taxon>
        <taxon>Allorhizobium</taxon>
    </lineage>
</organism>
<dbReference type="RefSeq" id="WP_183791189.1">
    <property type="nucleotide sequence ID" value="NZ_JACIDU010000005.1"/>
</dbReference>
<keyword evidence="2" id="KW-1185">Reference proteome</keyword>
<dbReference type="EMBL" id="JACIDU010000005">
    <property type="protein sequence ID" value="MBB4103036.1"/>
    <property type="molecule type" value="Genomic_DNA"/>
</dbReference>
<reference evidence="1 2" key="1">
    <citation type="submission" date="2020-08" db="EMBL/GenBank/DDBJ databases">
        <title>Genomic Encyclopedia of Type Strains, Phase IV (KMG-IV): sequencing the most valuable type-strain genomes for metagenomic binning, comparative biology and taxonomic classification.</title>
        <authorList>
            <person name="Goeker M."/>
        </authorList>
    </citation>
    <scope>NUCLEOTIDE SEQUENCE [LARGE SCALE GENOMIC DNA]</scope>
    <source>
        <strain evidence="1 2">DSM 26385</strain>
    </source>
</reference>
<evidence type="ECO:0000313" key="1">
    <source>
        <dbReference type="EMBL" id="MBB4103036.1"/>
    </source>
</evidence>
<dbReference type="Proteomes" id="UP000584824">
    <property type="component" value="Unassembled WGS sequence"/>
</dbReference>
<dbReference type="AlphaFoldDB" id="A0A7W6K2G0"/>
<name>A0A7W6K2G0_9HYPH</name>
<sequence length="165" mass="17407">MKKEDIKKQPWFFAVKGAQRDLIKRAGGIQRTAMVLEVSPSLVGTWFNLEDGALMPLWAVMVLETDVERAVVSRAAAANIGADMVSGEGGLLVGGCLDTAKAGLMVELSHLTMAFVDADADGTRTPAELQSIRREFVDVKDMAEKGIAACDGALAKAAADRDGGA</sequence>
<proteinExistence type="predicted"/>
<evidence type="ECO:0000313" key="2">
    <source>
        <dbReference type="Proteomes" id="UP000584824"/>
    </source>
</evidence>
<comment type="caution">
    <text evidence="1">The sequence shown here is derived from an EMBL/GenBank/DDBJ whole genome shotgun (WGS) entry which is preliminary data.</text>
</comment>
<gene>
    <name evidence="1" type="ORF">GGQ66_001591</name>
</gene>